<feature type="region of interest" description="Disordered" evidence="1">
    <location>
        <begin position="228"/>
        <end position="279"/>
    </location>
</feature>
<accession>A0A9W7ZZV6</accession>
<evidence type="ECO:0000256" key="1">
    <source>
        <dbReference type="SAM" id="MobiDB-lite"/>
    </source>
</evidence>
<sequence>MHPVPVLSMGLLALALAAAGTVGATDTTPLRHYPDIPPNPWASAGYFASTTPPAPPMQPANQGTASSYLHHFAYQMPSGYQSAPPAPYSYGAPAPMFYTPQPPLPPVGPSFNYQRRASLPATASPNGMPYAGLYEATPPVSNHLNNPNGDDGGAQTAEEKRMEAQFNKVLAKHDRRQRRPRFMRQFRGLMSTVANDVTGLARRIKPGRSRSENYRGCIDGYCQAWSTWPSDEDRDRTDGNDVAESGSTTGGAPSRLTWNQDSRISPSNPSHLSTDGSRLSRGTISQCGSGCGAPFVSKDDTPVHPTDTTGMSNIDRYWWARLKPIYPANPAKLDQLIECIVNGGLVTYLNNTPPWQRYIDYQLLTMGHPATKYLREAILILGPSVDNDHHYFSQLAAEQQRTGGEASPP</sequence>
<evidence type="ECO:0000313" key="4">
    <source>
        <dbReference type="Proteomes" id="UP001150569"/>
    </source>
</evidence>
<keyword evidence="2" id="KW-0732">Signal</keyword>
<comment type="caution">
    <text evidence="3">The sequence shown here is derived from an EMBL/GenBank/DDBJ whole genome shotgun (WGS) entry which is preliminary data.</text>
</comment>
<name>A0A9W7ZZV6_9FUNG</name>
<proteinExistence type="predicted"/>
<protein>
    <submittedName>
        <fullName evidence="3">Uncharacterized protein</fullName>
    </submittedName>
</protein>
<feature type="signal peptide" evidence="2">
    <location>
        <begin position="1"/>
        <end position="24"/>
    </location>
</feature>
<dbReference type="Proteomes" id="UP001150569">
    <property type="component" value="Unassembled WGS sequence"/>
</dbReference>
<dbReference type="AlphaFoldDB" id="A0A9W7ZZV6"/>
<feature type="compositionally biased region" description="Polar residues" evidence="1">
    <location>
        <begin position="245"/>
        <end position="279"/>
    </location>
</feature>
<evidence type="ECO:0000256" key="2">
    <source>
        <dbReference type="SAM" id="SignalP"/>
    </source>
</evidence>
<evidence type="ECO:0000313" key="3">
    <source>
        <dbReference type="EMBL" id="KAJ1915265.1"/>
    </source>
</evidence>
<dbReference type="EMBL" id="JANBPT010000640">
    <property type="protein sequence ID" value="KAJ1915265.1"/>
    <property type="molecule type" value="Genomic_DNA"/>
</dbReference>
<keyword evidence="4" id="KW-1185">Reference proteome</keyword>
<gene>
    <name evidence="3" type="ORF">IWQ60_008496</name>
</gene>
<organism evidence="3 4">
    <name type="scientific">Tieghemiomyces parasiticus</name>
    <dbReference type="NCBI Taxonomy" id="78921"/>
    <lineage>
        <taxon>Eukaryota</taxon>
        <taxon>Fungi</taxon>
        <taxon>Fungi incertae sedis</taxon>
        <taxon>Zoopagomycota</taxon>
        <taxon>Kickxellomycotina</taxon>
        <taxon>Dimargaritomycetes</taxon>
        <taxon>Dimargaritales</taxon>
        <taxon>Dimargaritaceae</taxon>
        <taxon>Tieghemiomyces</taxon>
    </lineage>
</organism>
<reference evidence="3" key="1">
    <citation type="submission" date="2022-07" db="EMBL/GenBank/DDBJ databases">
        <title>Phylogenomic reconstructions and comparative analyses of Kickxellomycotina fungi.</title>
        <authorList>
            <person name="Reynolds N.K."/>
            <person name="Stajich J.E."/>
            <person name="Barry K."/>
            <person name="Grigoriev I.V."/>
            <person name="Crous P."/>
            <person name="Smith M.E."/>
        </authorList>
    </citation>
    <scope>NUCLEOTIDE SEQUENCE</scope>
    <source>
        <strain evidence="3">RSA 861</strain>
    </source>
</reference>
<feature type="chain" id="PRO_5040821971" evidence="2">
    <location>
        <begin position="25"/>
        <end position="409"/>
    </location>
</feature>